<protein>
    <submittedName>
        <fullName evidence="1">Uncharacterized protein</fullName>
    </submittedName>
</protein>
<proteinExistence type="predicted"/>
<dbReference type="EMBL" id="LWDF02000416">
    <property type="protein sequence ID" value="KAE8248992.1"/>
    <property type="molecule type" value="Genomic_DNA"/>
</dbReference>
<accession>A0A177TII5</accession>
<evidence type="ECO:0000313" key="1">
    <source>
        <dbReference type="EMBL" id="KAE8248992.1"/>
    </source>
</evidence>
<evidence type="ECO:0000313" key="2">
    <source>
        <dbReference type="Proteomes" id="UP000077521"/>
    </source>
</evidence>
<keyword evidence="2" id="KW-1185">Reference proteome</keyword>
<comment type="caution">
    <text evidence="1">The sequence shown here is derived from an EMBL/GenBank/DDBJ whole genome shotgun (WGS) entry which is preliminary data.</text>
</comment>
<reference evidence="1" key="2">
    <citation type="journal article" date="2019" name="IMA Fungus">
        <title>Genome sequencing and comparison of five Tilletia species to identify candidate genes for the detection of regulated species infecting wheat.</title>
        <authorList>
            <person name="Nguyen H.D.T."/>
            <person name="Sultana T."/>
            <person name="Kesanakurti P."/>
            <person name="Hambleton S."/>
        </authorList>
    </citation>
    <scope>NUCLEOTIDE SEQUENCE</scope>
    <source>
        <strain evidence="1">DAOMC 236416</strain>
    </source>
</reference>
<gene>
    <name evidence="1" type="ORF">A4X13_0g5388</name>
</gene>
<sequence length="210" mass="22794">MLMNNMLAVALATLSVALGTDALPSKSAAVASAASSSLVCSPLWTGSRLSIRELLTNAKTETVGSTSNHNSRDRLTVNTSNYPDWEFHTCKGPGIPSSKDGVVFGRLFDKGTGLCASLDNLPTGTDREVIWEKVCSADSKQAVKQLFSYSPSAKEILFAGDLPTFSDDKKGVYVIDIHTSYYIPKYPTREVAVRHVDTYSGKHYILKRVP</sequence>
<name>A0A177TII5_9BASI</name>
<organism evidence="1 2">
    <name type="scientific">Tilletia indica</name>
    <dbReference type="NCBI Taxonomy" id="43049"/>
    <lineage>
        <taxon>Eukaryota</taxon>
        <taxon>Fungi</taxon>
        <taxon>Dikarya</taxon>
        <taxon>Basidiomycota</taxon>
        <taxon>Ustilaginomycotina</taxon>
        <taxon>Exobasidiomycetes</taxon>
        <taxon>Tilletiales</taxon>
        <taxon>Tilletiaceae</taxon>
        <taxon>Tilletia</taxon>
    </lineage>
</organism>
<reference evidence="1" key="1">
    <citation type="submission" date="2016-04" db="EMBL/GenBank/DDBJ databases">
        <authorList>
            <person name="Nguyen H.D."/>
            <person name="Samba Siva P."/>
            <person name="Cullis J."/>
            <person name="Levesque C.A."/>
            <person name="Hambleton S."/>
        </authorList>
    </citation>
    <scope>NUCLEOTIDE SEQUENCE</scope>
    <source>
        <strain evidence="1">DAOMC 236416</strain>
    </source>
</reference>
<dbReference type="AlphaFoldDB" id="A0A177TII5"/>
<dbReference type="Proteomes" id="UP000077521">
    <property type="component" value="Unassembled WGS sequence"/>
</dbReference>